<accession>A0ABN7I2C6</accession>
<dbReference type="PIRSF" id="PIRSF000018">
    <property type="entry name" value="Mb_ADH_cyt_c"/>
    <property type="match status" value="1"/>
</dbReference>
<keyword evidence="14" id="KW-1185">Reference proteome</keyword>
<dbReference type="Proteomes" id="UP000598032">
    <property type="component" value="Unassembled WGS sequence"/>
</dbReference>
<keyword evidence="2" id="KW-1003">Cell membrane</keyword>
<evidence type="ECO:0000256" key="5">
    <source>
        <dbReference type="ARBA" id="ARBA00022729"/>
    </source>
</evidence>
<dbReference type="SUPFAM" id="SSF46626">
    <property type="entry name" value="Cytochrome c"/>
    <property type="match status" value="3"/>
</dbReference>
<keyword evidence="4 9" id="KW-0479">Metal-binding</keyword>
<evidence type="ECO:0000313" key="13">
    <source>
        <dbReference type="EMBL" id="CAD6545456.1"/>
    </source>
</evidence>
<evidence type="ECO:0000313" key="14">
    <source>
        <dbReference type="Proteomes" id="UP000598032"/>
    </source>
</evidence>
<protein>
    <submittedName>
        <fullName evidence="13">Fructose dehydrogenase cytochrome subunit</fullName>
    </submittedName>
</protein>
<evidence type="ECO:0000256" key="9">
    <source>
        <dbReference type="PROSITE-ProRule" id="PRU00433"/>
    </source>
</evidence>
<dbReference type="PANTHER" id="PTHR35008">
    <property type="entry name" value="BLL4482 PROTEIN-RELATED"/>
    <property type="match status" value="1"/>
</dbReference>
<dbReference type="InterPro" id="IPR009056">
    <property type="entry name" value="Cyt_c-like_dom"/>
</dbReference>
<feature type="transmembrane region" description="Helical" evidence="10">
    <location>
        <begin position="437"/>
        <end position="459"/>
    </location>
</feature>
<evidence type="ECO:0000256" key="4">
    <source>
        <dbReference type="ARBA" id="ARBA00022723"/>
    </source>
</evidence>
<dbReference type="Pfam" id="PF00034">
    <property type="entry name" value="Cytochrom_C"/>
    <property type="match status" value="2"/>
</dbReference>
<evidence type="ECO:0000259" key="12">
    <source>
        <dbReference type="PROSITE" id="PS51007"/>
    </source>
</evidence>
<feature type="domain" description="Cytochrome c" evidence="12">
    <location>
        <begin position="179"/>
        <end position="288"/>
    </location>
</feature>
<keyword evidence="6" id="KW-0677">Repeat</keyword>
<dbReference type="InterPro" id="IPR051459">
    <property type="entry name" value="Cytochrome_c-type_DH"/>
</dbReference>
<keyword evidence="7 9" id="KW-0408">Iron</keyword>
<feature type="domain" description="Cytochrome c" evidence="12">
    <location>
        <begin position="321"/>
        <end position="413"/>
    </location>
</feature>
<proteinExistence type="predicted"/>
<feature type="chain" id="PRO_5047436334" evidence="11">
    <location>
        <begin position="30"/>
        <end position="468"/>
    </location>
</feature>
<evidence type="ECO:0000256" key="1">
    <source>
        <dbReference type="ARBA" id="ARBA00004236"/>
    </source>
</evidence>
<reference evidence="13 14" key="1">
    <citation type="submission" date="2020-10" db="EMBL/GenBank/DDBJ databases">
        <authorList>
            <person name="Peeters C."/>
        </authorList>
    </citation>
    <scope>NUCLEOTIDE SEQUENCE [LARGE SCALE GENOMIC DNA]</scope>
    <source>
        <strain evidence="13 14">LMG 28140</strain>
    </source>
</reference>
<evidence type="ECO:0000256" key="3">
    <source>
        <dbReference type="ARBA" id="ARBA00022617"/>
    </source>
</evidence>
<dbReference type="EMBL" id="CAJHCP010000009">
    <property type="protein sequence ID" value="CAD6545456.1"/>
    <property type="molecule type" value="Genomic_DNA"/>
</dbReference>
<dbReference type="Gene3D" id="1.10.760.10">
    <property type="entry name" value="Cytochrome c-like domain"/>
    <property type="match status" value="2"/>
</dbReference>
<dbReference type="InterPro" id="IPR036909">
    <property type="entry name" value="Cyt_c-like_dom_sf"/>
</dbReference>
<feature type="signal peptide" evidence="11">
    <location>
        <begin position="1"/>
        <end position="29"/>
    </location>
</feature>
<evidence type="ECO:0000256" key="6">
    <source>
        <dbReference type="ARBA" id="ARBA00022737"/>
    </source>
</evidence>
<keyword evidence="5 11" id="KW-0732">Signal</keyword>
<keyword evidence="3 9" id="KW-0349">Heme</keyword>
<comment type="caution">
    <text evidence="13">The sequence shown here is derived from an EMBL/GenBank/DDBJ whole genome shotgun (WGS) entry which is preliminary data.</text>
</comment>
<keyword evidence="8 10" id="KW-0472">Membrane</keyword>
<evidence type="ECO:0000256" key="10">
    <source>
        <dbReference type="SAM" id="Phobius"/>
    </source>
</evidence>
<evidence type="ECO:0000256" key="2">
    <source>
        <dbReference type="ARBA" id="ARBA00022475"/>
    </source>
</evidence>
<keyword evidence="10" id="KW-1133">Transmembrane helix</keyword>
<keyword evidence="10" id="KW-0812">Transmembrane</keyword>
<comment type="subcellular location">
    <subcellularLocation>
        <location evidence="1">Cell membrane</location>
    </subcellularLocation>
</comment>
<name>A0ABN7I2C6_9BURK</name>
<gene>
    <name evidence="13" type="primary">fdhC_4</name>
    <name evidence="13" type="ORF">LMG28140_04174</name>
</gene>
<dbReference type="InterPro" id="IPR014353">
    <property type="entry name" value="Membr-bd_ADH_cyt_c"/>
</dbReference>
<evidence type="ECO:0000256" key="7">
    <source>
        <dbReference type="ARBA" id="ARBA00023004"/>
    </source>
</evidence>
<dbReference type="PROSITE" id="PS51007">
    <property type="entry name" value="CYTC"/>
    <property type="match status" value="3"/>
</dbReference>
<dbReference type="PANTHER" id="PTHR35008:SF8">
    <property type="entry name" value="ALCOHOL DEHYDROGENASE CYTOCHROME C SUBUNIT"/>
    <property type="match status" value="1"/>
</dbReference>
<evidence type="ECO:0000256" key="8">
    <source>
        <dbReference type="ARBA" id="ARBA00023136"/>
    </source>
</evidence>
<organism evidence="13 14">
    <name type="scientific">Paraburkholderia metrosideri</name>
    <dbReference type="NCBI Taxonomy" id="580937"/>
    <lineage>
        <taxon>Bacteria</taxon>
        <taxon>Pseudomonadati</taxon>
        <taxon>Pseudomonadota</taxon>
        <taxon>Betaproteobacteria</taxon>
        <taxon>Burkholderiales</taxon>
        <taxon>Burkholderiaceae</taxon>
        <taxon>Paraburkholderia</taxon>
    </lineage>
</organism>
<evidence type="ECO:0000256" key="11">
    <source>
        <dbReference type="SAM" id="SignalP"/>
    </source>
</evidence>
<feature type="domain" description="Cytochrome c" evidence="12">
    <location>
        <begin position="33"/>
        <end position="136"/>
    </location>
</feature>
<sequence length="468" mass="49553">MTHLQTIKSVRRLGVALIVSAGFSLAAQAADDDLVKQGEYLAKAGDCVACHTAPQGKPFAGGLSLSTPLGNIVSTNITPSKTHGIGNYTLEQFSAALRRGIRADGQHLYPAMPYTSYTQVTDDDVKALYAYFMQGVTPVDESPPATALPFPFNVRLSMAAWNLLFLDHGPFVPDSSKGVEWNRGAYLVRGLAHCSTCHTPRNLLMAENSSMGLAGSVVGTWYAPNVSSDPVSGVGSWSGAEIADYLRTGHVINRAQAAGPMAEAVDNSLSHLNPGDLSAMAAYLKSTPPIRDAGDVQAAHTWGSPKGSFDEIRGVPLPADANQMSGPQLYDAYCASCHQARGEGAGQGIDGPGLPSLFHNTALGHANTNNLVMVMLEGVHRQASAPDVLMPAFGHLLSDQQITTLGNYLLTQWGNPQAHVTAEQVKTLRAGGEASPLVLIARVGLVVAGVIVLLLLFLLMRKRRTRVV</sequence>